<dbReference type="PANTHER" id="PTHR43731:SF14">
    <property type="entry name" value="PRESENILIN-ASSOCIATED RHOMBOID-LIKE PROTEIN, MITOCHONDRIAL"/>
    <property type="match status" value="1"/>
</dbReference>
<evidence type="ECO:0000256" key="5">
    <source>
        <dbReference type="ARBA" id="ARBA00022989"/>
    </source>
</evidence>
<dbReference type="PANTHER" id="PTHR43731">
    <property type="entry name" value="RHOMBOID PROTEASE"/>
    <property type="match status" value="1"/>
</dbReference>
<comment type="subcellular location">
    <subcellularLocation>
        <location evidence="1">Membrane</location>
        <topology evidence="1">Multi-pass membrane protein</topology>
    </subcellularLocation>
</comment>
<evidence type="ECO:0000256" key="7">
    <source>
        <dbReference type="SAM" id="Phobius"/>
    </source>
</evidence>
<organism evidence="9 10">
    <name type="scientific">Thermithiobacillus plumbiphilus</name>
    <dbReference type="NCBI Taxonomy" id="1729899"/>
    <lineage>
        <taxon>Bacteria</taxon>
        <taxon>Pseudomonadati</taxon>
        <taxon>Pseudomonadota</taxon>
        <taxon>Acidithiobacillia</taxon>
        <taxon>Acidithiobacillales</taxon>
        <taxon>Thermithiobacillaceae</taxon>
        <taxon>Thermithiobacillus</taxon>
    </lineage>
</organism>
<comment type="caution">
    <text evidence="9">The sequence shown here is derived from an EMBL/GenBank/DDBJ whole genome shotgun (WGS) entry which is preliminary data.</text>
</comment>
<evidence type="ECO:0000256" key="1">
    <source>
        <dbReference type="ARBA" id="ARBA00004141"/>
    </source>
</evidence>
<dbReference type="InterPro" id="IPR035952">
    <property type="entry name" value="Rhomboid-like_sf"/>
</dbReference>
<protein>
    <submittedName>
        <fullName evidence="9">Rhomboid family intramembrane serine protease</fullName>
        <ecNumber evidence="9">3.4.21.-</ecNumber>
    </submittedName>
</protein>
<dbReference type="GO" id="GO:0008233">
    <property type="term" value="F:peptidase activity"/>
    <property type="evidence" value="ECO:0007669"/>
    <property type="project" value="UniProtKB-KW"/>
</dbReference>
<keyword evidence="4 9" id="KW-0378">Hydrolase</keyword>
<sequence length="232" mass="25701">MFPLADNIPNRRRPYVLWLLLAANLLAFGIELSVPAQGLDLFFEQYGLVPARYSDPLWAAMSGLSPTNYSPFLLNTFLHGGWAHLLFNLWTLWIFGPNVEDDMGHVRFLMFYLLAAIGASYAHYFFNTDSTMPAVGASGAIAGVMAAYLLYFPGARILTLFPVFIIPFFFTIPAAAYILAWFLIQVLSGGFSILHDFGDAGGVAWWAHIGGFGVGLLLAPLLRRAEYRPVRA</sequence>
<feature type="domain" description="Peptidase S54 rhomboid" evidence="8">
    <location>
        <begin position="71"/>
        <end position="224"/>
    </location>
</feature>
<keyword evidence="9" id="KW-0645">Protease</keyword>
<dbReference type="InterPro" id="IPR022764">
    <property type="entry name" value="Peptidase_S54_rhomboid_dom"/>
</dbReference>
<dbReference type="InterPro" id="IPR050925">
    <property type="entry name" value="Rhomboid_protease_S54"/>
</dbReference>
<feature type="transmembrane region" description="Helical" evidence="7">
    <location>
        <begin position="132"/>
        <end position="151"/>
    </location>
</feature>
<feature type="transmembrane region" description="Helical" evidence="7">
    <location>
        <begin position="15"/>
        <end position="34"/>
    </location>
</feature>
<comment type="similarity">
    <text evidence="2">Belongs to the peptidase S54 family.</text>
</comment>
<dbReference type="RefSeq" id="WP_341370656.1">
    <property type="nucleotide sequence ID" value="NZ_JBBPCO010000006.1"/>
</dbReference>
<keyword evidence="5 7" id="KW-1133">Transmembrane helix</keyword>
<evidence type="ECO:0000313" key="9">
    <source>
        <dbReference type="EMBL" id="MEK8089602.1"/>
    </source>
</evidence>
<dbReference type="GO" id="GO:0006508">
    <property type="term" value="P:proteolysis"/>
    <property type="evidence" value="ECO:0007669"/>
    <property type="project" value="UniProtKB-KW"/>
</dbReference>
<feature type="transmembrane region" description="Helical" evidence="7">
    <location>
        <begin position="158"/>
        <end position="183"/>
    </location>
</feature>
<reference evidence="9 10" key="1">
    <citation type="submission" date="2024-04" db="EMBL/GenBank/DDBJ databases">
        <authorList>
            <person name="Abashina T."/>
            <person name="Shaikin A."/>
        </authorList>
    </citation>
    <scope>NUCLEOTIDE SEQUENCE [LARGE SCALE GENOMIC DNA]</scope>
    <source>
        <strain evidence="9 10">AAFK</strain>
    </source>
</reference>
<evidence type="ECO:0000256" key="3">
    <source>
        <dbReference type="ARBA" id="ARBA00022692"/>
    </source>
</evidence>
<keyword evidence="3 7" id="KW-0812">Transmembrane</keyword>
<gene>
    <name evidence="9" type="ORF">WOB96_07465</name>
</gene>
<dbReference type="EMBL" id="JBBPCO010000006">
    <property type="protein sequence ID" value="MEK8089602.1"/>
    <property type="molecule type" value="Genomic_DNA"/>
</dbReference>
<evidence type="ECO:0000256" key="4">
    <source>
        <dbReference type="ARBA" id="ARBA00022801"/>
    </source>
</evidence>
<proteinExistence type="inferred from homology"/>
<accession>A0ABU9D7W8</accession>
<feature type="transmembrane region" description="Helical" evidence="7">
    <location>
        <begin position="108"/>
        <end position="126"/>
    </location>
</feature>
<evidence type="ECO:0000256" key="2">
    <source>
        <dbReference type="ARBA" id="ARBA00009045"/>
    </source>
</evidence>
<dbReference type="Pfam" id="PF01694">
    <property type="entry name" value="Rhomboid"/>
    <property type="match status" value="1"/>
</dbReference>
<dbReference type="SUPFAM" id="SSF144091">
    <property type="entry name" value="Rhomboid-like"/>
    <property type="match status" value="1"/>
</dbReference>
<evidence type="ECO:0000259" key="8">
    <source>
        <dbReference type="Pfam" id="PF01694"/>
    </source>
</evidence>
<name>A0ABU9D7W8_9PROT</name>
<dbReference type="Proteomes" id="UP001446205">
    <property type="component" value="Unassembled WGS sequence"/>
</dbReference>
<dbReference type="EC" id="3.4.21.-" evidence="9"/>
<feature type="transmembrane region" description="Helical" evidence="7">
    <location>
        <begin position="203"/>
        <end position="222"/>
    </location>
</feature>
<dbReference type="Gene3D" id="1.20.1540.10">
    <property type="entry name" value="Rhomboid-like"/>
    <property type="match status" value="1"/>
</dbReference>
<keyword evidence="6 7" id="KW-0472">Membrane</keyword>
<evidence type="ECO:0000313" key="10">
    <source>
        <dbReference type="Proteomes" id="UP001446205"/>
    </source>
</evidence>
<evidence type="ECO:0000256" key="6">
    <source>
        <dbReference type="ARBA" id="ARBA00023136"/>
    </source>
</evidence>
<keyword evidence="10" id="KW-1185">Reference proteome</keyword>
<feature type="transmembrane region" description="Helical" evidence="7">
    <location>
        <begin position="72"/>
        <end position="96"/>
    </location>
</feature>